<evidence type="ECO:0000313" key="2">
    <source>
        <dbReference type="Proteomes" id="UP001151752"/>
    </source>
</evidence>
<dbReference type="Proteomes" id="UP001151752">
    <property type="component" value="Chromosome 8"/>
</dbReference>
<feature type="non-terminal residue" evidence="1">
    <location>
        <position position="96"/>
    </location>
</feature>
<comment type="caution">
    <text evidence="1">The sequence shown here is derived from an EMBL/GenBank/DDBJ whole genome shotgun (WGS) entry which is preliminary data.</text>
</comment>
<dbReference type="AlphaFoldDB" id="A0A9Q1ADV4"/>
<name>A0A9Q1ADV4_9ROSI</name>
<proteinExistence type="predicted"/>
<gene>
    <name evidence="1" type="ORF">OIU74_021434</name>
</gene>
<accession>A0A9Q1ADV4</accession>
<dbReference type="EMBL" id="JAPFFM010000003">
    <property type="protein sequence ID" value="KAJ6767562.1"/>
    <property type="molecule type" value="Genomic_DNA"/>
</dbReference>
<sequence length="96" mass="10846">MFHTPRIRFQVSMHSRSVMVTLVIRWKVRIDDFFTKFWDCWRGRAWEIGNDSGGGPGYGSFSGSSGGLYSSDGSSSLMGVAGILRKEKEMWESTDK</sequence>
<keyword evidence="2" id="KW-1185">Reference proteome</keyword>
<reference evidence="1" key="2">
    <citation type="journal article" date="2023" name="Int. J. Mol. Sci.">
        <title>De Novo Assembly and Annotation of 11 Diverse Shrub Willow (Salix) Genomes Reveals Novel Gene Organization in Sex-Linked Regions.</title>
        <authorList>
            <person name="Hyden B."/>
            <person name="Feng K."/>
            <person name="Yates T.B."/>
            <person name="Jawdy S."/>
            <person name="Cereghino C."/>
            <person name="Smart L.B."/>
            <person name="Muchero W."/>
        </authorList>
    </citation>
    <scope>NUCLEOTIDE SEQUENCE</scope>
    <source>
        <tissue evidence="1">Shoot tip</tissue>
    </source>
</reference>
<evidence type="ECO:0000313" key="1">
    <source>
        <dbReference type="EMBL" id="KAJ6767562.1"/>
    </source>
</evidence>
<organism evidence="1 2">
    <name type="scientific">Salix koriyanagi</name>
    <dbReference type="NCBI Taxonomy" id="2511006"/>
    <lineage>
        <taxon>Eukaryota</taxon>
        <taxon>Viridiplantae</taxon>
        <taxon>Streptophyta</taxon>
        <taxon>Embryophyta</taxon>
        <taxon>Tracheophyta</taxon>
        <taxon>Spermatophyta</taxon>
        <taxon>Magnoliopsida</taxon>
        <taxon>eudicotyledons</taxon>
        <taxon>Gunneridae</taxon>
        <taxon>Pentapetalae</taxon>
        <taxon>rosids</taxon>
        <taxon>fabids</taxon>
        <taxon>Malpighiales</taxon>
        <taxon>Salicaceae</taxon>
        <taxon>Saliceae</taxon>
        <taxon>Salix</taxon>
    </lineage>
</organism>
<reference evidence="1" key="1">
    <citation type="submission" date="2022-11" db="EMBL/GenBank/DDBJ databases">
        <authorList>
            <person name="Hyden B.L."/>
            <person name="Feng K."/>
            <person name="Yates T."/>
            <person name="Jawdy S."/>
            <person name="Smart L.B."/>
            <person name="Muchero W."/>
        </authorList>
    </citation>
    <scope>NUCLEOTIDE SEQUENCE</scope>
    <source>
        <tissue evidence="1">Shoot tip</tissue>
    </source>
</reference>
<protein>
    <submittedName>
        <fullName evidence="1">Uncharacterized protein</fullName>
    </submittedName>
</protein>